<accession>A0AAV7Z1Q9</accession>
<keyword evidence="6 11" id="KW-0378">Hydrolase</keyword>
<comment type="catalytic activity">
    <reaction evidence="10">
        <text>[protein]-C-terminal L-amino acid-glycyl-phosphatidylethanolamide + H2O = [protein]-C-terminal L-amino acid-glycine + a 1,2-diacyl-sn-glycero-3-phosphoethanolamine</text>
        <dbReference type="Rhea" id="RHEA:67548"/>
        <dbReference type="Rhea" id="RHEA-COMP:17323"/>
        <dbReference type="Rhea" id="RHEA-COMP:17324"/>
        <dbReference type="ChEBI" id="CHEBI:15377"/>
        <dbReference type="ChEBI" id="CHEBI:64612"/>
        <dbReference type="ChEBI" id="CHEBI:172940"/>
        <dbReference type="ChEBI" id="CHEBI:172941"/>
    </reaction>
    <physiologicalReaction direction="left-to-right" evidence="10">
        <dbReference type="Rhea" id="RHEA:67549"/>
    </physiologicalReaction>
</comment>
<evidence type="ECO:0000256" key="9">
    <source>
        <dbReference type="ARBA" id="ARBA00023006"/>
    </source>
</evidence>
<evidence type="ECO:0000259" key="13">
    <source>
        <dbReference type="Pfam" id="PF03416"/>
    </source>
</evidence>
<evidence type="ECO:0000256" key="8">
    <source>
        <dbReference type="ARBA" id="ARBA00022927"/>
    </source>
</evidence>
<dbReference type="GO" id="GO:0016485">
    <property type="term" value="P:protein processing"/>
    <property type="evidence" value="ECO:0007669"/>
    <property type="project" value="TreeGrafter"/>
</dbReference>
<comment type="similarity">
    <text evidence="2 11">Belongs to the peptidase C54 family.</text>
</comment>
<feature type="region of interest" description="Disordered" evidence="12">
    <location>
        <begin position="402"/>
        <end position="432"/>
    </location>
</feature>
<keyword evidence="9 11" id="KW-0072">Autophagy</keyword>
<dbReference type="SUPFAM" id="SSF54001">
    <property type="entry name" value="Cysteine proteinases"/>
    <property type="match status" value="1"/>
</dbReference>
<evidence type="ECO:0000256" key="1">
    <source>
        <dbReference type="ARBA" id="ARBA00004496"/>
    </source>
</evidence>
<evidence type="ECO:0000313" key="15">
    <source>
        <dbReference type="Proteomes" id="UP001146793"/>
    </source>
</evidence>
<evidence type="ECO:0000313" key="14">
    <source>
        <dbReference type="EMBL" id="KAJ3434565.1"/>
    </source>
</evidence>
<dbReference type="GO" id="GO:0035973">
    <property type="term" value="P:aggrephagy"/>
    <property type="evidence" value="ECO:0007669"/>
    <property type="project" value="TreeGrafter"/>
</dbReference>
<dbReference type="Proteomes" id="UP001146793">
    <property type="component" value="Unassembled WGS sequence"/>
</dbReference>
<dbReference type="PANTHER" id="PTHR22624">
    <property type="entry name" value="CYSTEINE PROTEASE ATG4"/>
    <property type="match status" value="1"/>
</dbReference>
<protein>
    <recommendedName>
        <fullName evidence="11">Cysteine protease</fullName>
        <ecNumber evidence="11">3.4.22.-</ecNumber>
    </recommendedName>
</protein>
<evidence type="ECO:0000256" key="10">
    <source>
        <dbReference type="ARBA" id="ARBA00029362"/>
    </source>
</evidence>
<feature type="region of interest" description="Disordered" evidence="12">
    <location>
        <begin position="541"/>
        <end position="567"/>
    </location>
</feature>
<dbReference type="EC" id="3.4.22.-" evidence="11"/>
<dbReference type="GO" id="GO:0015031">
    <property type="term" value="P:protein transport"/>
    <property type="evidence" value="ECO:0007669"/>
    <property type="project" value="UniProtKB-KW"/>
</dbReference>
<dbReference type="GO" id="GO:0019786">
    <property type="term" value="F:protein-phosphatidylethanolamide deconjugating activity"/>
    <property type="evidence" value="ECO:0007669"/>
    <property type="project" value="InterPro"/>
</dbReference>
<feature type="compositionally biased region" description="Basic residues" evidence="12">
    <location>
        <begin position="406"/>
        <end position="421"/>
    </location>
</feature>
<evidence type="ECO:0000256" key="6">
    <source>
        <dbReference type="ARBA" id="ARBA00022801"/>
    </source>
</evidence>
<sequence length="567" mass="67080">MYKIKNSVRHLVKTKGIESDNKIVMLGTEYDCDHNTTRTEDRWDAFLYDLESRIYLSYRHNFQSVQGFTTDTGWGCMYRTGQMMLAQAFQFFLLGRNWRFTKTHEKELLIYFGIVRWFCDDRLAPYSIHKMMNEGFSLGIKPGEWHSPTSVSNVLSRLVEKSHNDFFKLYVSRDSTVSLSKIESIARSDKQFDHRKILFSTLYDEETNNDLSLIESSKEKVDLEEGITISWDKEIFDTKIVRRQKKNKTFYYILNYLESRTSEIDFEKNQKVLLRRKTRYLPQNIKIVTQNYKTKTLISKNNQLKKKKKKKRGEKTSKDEVSFLTKSLSTIPIEKDIELPILSKNSIGVTLESNKKKRINKSIKSNHLLHQRSKFSKSPNIDEVSRQVTKEQEMNNVSLVKEKSINKKTKPKKIKNKKSKKKPFESNTNVQETNNEIKDNWDCLDDFEIIQNNNDSIKNNKKIKIKKKKKKKIKRVPKKKKKKNFEKNFALVEGWDIVDDFSIETNKHQKSISDKIKKRKKQNKTISHVSGIDKLNKLNDRMQVENKSIKKNNLRKKRKARRRGVIK</sequence>
<evidence type="ECO:0000256" key="3">
    <source>
        <dbReference type="ARBA" id="ARBA00022448"/>
    </source>
</evidence>
<evidence type="ECO:0000256" key="2">
    <source>
        <dbReference type="ARBA" id="ARBA00010958"/>
    </source>
</evidence>
<dbReference type="GO" id="GO:0000423">
    <property type="term" value="P:mitophagy"/>
    <property type="evidence" value="ECO:0007669"/>
    <property type="project" value="TreeGrafter"/>
</dbReference>
<dbReference type="Pfam" id="PF03416">
    <property type="entry name" value="Peptidase_C54"/>
    <property type="match status" value="1"/>
</dbReference>
<keyword evidence="5 11" id="KW-0645">Protease</keyword>
<comment type="caution">
    <text evidence="14">The sequence shown here is derived from an EMBL/GenBank/DDBJ whole genome shotgun (WGS) entry which is preliminary data.</text>
</comment>
<dbReference type="GO" id="GO:0004197">
    <property type="term" value="F:cysteine-type endopeptidase activity"/>
    <property type="evidence" value="ECO:0007669"/>
    <property type="project" value="TreeGrafter"/>
</dbReference>
<evidence type="ECO:0000256" key="12">
    <source>
        <dbReference type="SAM" id="MobiDB-lite"/>
    </source>
</evidence>
<evidence type="ECO:0000256" key="4">
    <source>
        <dbReference type="ARBA" id="ARBA00022490"/>
    </source>
</evidence>
<feature type="compositionally biased region" description="Basic residues" evidence="12">
    <location>
        <begin position="549"/>
        <end position="567"/>
    </location>
</feature>
<evidence type="ECO:0000256" key="11">
    <source>
        <dbReference type="RuleBase" id="RU363115"/>
    </source>
</evidence>
<evidence type="ECO:0000256" key="5">
    <source>
        <dbReference type="ARBA" id="ARBA00022670"/>
    </source>
</evidence>
<dbReference type="AlphaFoldDB" id="A0AAV7Z1Q9"/>
<keyword evidence="3" id="KW-0813">Transport</keyword>
<reference evidence="14" key="1">
    <citation type="submission" date="2022-08" db="EMBL/GenBank/DDBJ databases">
        <title>Novel sulphate-reducing endosymbionts in the free-living metamonad Anaeramoeba.</title>
        <authorList>
            <person name="Jerlstrom-Hultqvist J."/>
            <person name="Cepicka I."/>
            <person name="Gallot-Lavallee L."/>
            <person name="Salas-Leiva D."/>
            <person name="Curtis B.A."/>
            <person name="Zahonova K."/>
            <person name="Pipaliya S."/>
            <person name="Dacks J."/>
            <person name="Roger A.J."/>
        </authorList>
    </citation>
    <scope>NUCLEOTIDE SEQUENCE</scope>
    <source>
        <strain evidence="14">Busselton2</strain>
    </source>
</reference>
<keyword evidence="8 11" id="KW-0653">Protein transport</keyword>
<keyword evidence="4 11" id="KW-0963">Cytoplasm</keyword>
<dbReference type="InterPro" id="IPR046792">
    <property type="entry name" value="Peptidase_C54_cat"/>
</dbReference>
<keyword evidence="7" id="KW-0788">Thiol protease</keyword>
<dbReference type="GO" id="GO:0000045">
    <property type="term" value="P:autophagosome assembly"/>
    <property type="evidence" value="ECO:0007669"/>
    <property type="project" value="TreeGrafter"/>
</dbReference>
<comment type="subcellular location">
    <subcellularLocation>
        <location evidence="1 11">Cytoplasm</location>
    </subcellularLocation>
</comment>
<dbReference type="InterPro" id="IPR038765">
    <property type="entry name" value="Papain-like_cys_pep_sf"/>
</dbReference>
<name>A0AAV7Z1Q9_9EUKA</name>
<evidence type="ECO:0000256" key="7">
    <source>
        <dbReference type="ARBA" id="ARBA00022807"/>
    </source>
</evidence>
<organism evidence="14 15">
    <name type="scientific">Anaeramoeba flamelloides</name>
    <dbReference type="NCBI Taxonomy" id="1746091"/>
    <lineage>
        <taxon>Eukaryota</taxon>
        <taxon>Metamonada</taxon>
        <taxon>Anaeramoebidae</taxon>
        <taxon>Anaeramoeba</taxon>
    </lineage>
</organism>
<dbReference type="EMBL" id="JANTQA010000042">
    <property type="protein sequence ID" value="KAJ3434565.1"/>
    <property type="molecule type" value="Genomic_DNA"/>
</dbReference>
<proteinExistence type="inferred from homology"/>
<dbReference type="GO" id="GO:0034727">
    <property type="term" value="P:piecemeal microautophagy of the nucleus"/>
    <property type="evidence" value="ECO:0007669"/>
    <property type="project" value="TreeGrafter"/>
</dbReference>
<gene>
    <name evidence="14" type="ORF">M0812_01683</name>
</gene>
<dbReference type="InterPro" id="IPR005078">
    <property type="entry name" value="Peptidase_C54"/>
</dbReference>
<dbReference type="GO" id="GO:0005737">
    <property type="term" value="C:cytoplasm"/>
    <property type="evidence" value="ECO:0007669"/>
    <property type="project" value="UniProtKB-SubCell"/>
</dbReference>
<feature type="domain" description="Peptidase C54 catalytic" evidence="13">
    <location>
        <begin position="44"/>
        <end position="191"/>
    </location>
</feature>
<comment type="function">
    <text evidence="11">Cysteine protease that plays a key role in autophagy by mediating both proteolytic activation and delipidation of ATG8 family proteins.</text>
</comment>
<dbReference type="PANTHER" id="PTHR22624:SF49">
    <property type="entry name" value="CYSTEINE PROTEASE"/>
    <property type="match status" value="1"/>
</dbReference>